<feature type="domain" description="Luciferase" evidence="2">
    <location>
        <begin position="164"/>
        <end position="236"/>
    </location>
</feature>
<dbReference type="Proteomes" id="UP000799437">
    <property type="component" value="Unassembled WGS sequence"/>
</dbReference>
<protein>
    <recommendedName>
        <fullName evidence="2">Luciferase domain-containing protein</fullName>
    </recommendedName>
</protein>
<proteinExistence type="predicted"/>
<dbReference type="EMBL" id="ML996566">
    <property type="protein sequence ID" value="KAF2761505.1"/>
    <property type="molecule type" value="Genomic_DNA"/>
</dbReference>
<dbReference type="RefSeq" id="XP_033603956.1">
    <property type="nucleotide sequence ID" value="XM_033745163.1"/>
</dbReference>
<dbReference type="PANTHER" id="PTHR38695:SF1">
    <property type="entry name" value="AMINO ACID PERMEASE_ SLC12A DOMAIN-CONTAINING PROTEIN"/>
    <property type="match status" value="1"/>
</dbReference>
<dbReference type="InterPro" id="IPR048273">
    <property type="entry name" value="Luciferase"/>
</dbReference>
<dbReference type="Pfam" id="PF17648">
    <property type="entry name" value="Luciferase"/>
    <property type="match status" value="1"/>
</dbReference>
<reference evidence="3" key="1">
    <citation type="journal article" date="2020" name="Stud. Mycol.">
        <title>101 Dothideomycetes genomes: a test case for predicting lifestyles and emergence of pathogens.</title>
        <authorList>
            <person name="Haridas S."/>
            <person name="Albert R."/>
            <person name="Binder M."/>
            <person name="Bloem J."/>
            <person name="Labutti K."/>
            <person name="Salamov A."/>
            <person name="Andreopoulos B."/>
            <person name="Baker S."/>
            <person name="Barry K."/>
            <person name="Bills G."/>
            <person name="Bluhm B."/>
            <person name="Cannon C."/>
            <person name="Castanera R."/>
            <person name="Culley D."/>
            <person name="Daum C."/>
            <person name="Ezra D."/>
            <person name="Gonzalez J."/>
            <person name="Henrissat B."/>
            <person name="Kuo A."/>
            <person name="Liang C."/>
            <person name="Lipzen A."/>
            <person name="Lutzoni F."/>
            <person name="Magnuson J."/>
            <person name="Mondo S."/>
            <person name="Nolan M."/>
            <person name="Ohm R."/>
            <person name="Pangilinan J."/>
            <person name="Park H.-J."/>
            <person name="Ramirez L."/>
            <person name="Alfaro M."/>
            <person name="Sun H."/>
            <person name="Tritt A."/>
            <person name="Yoshinaga Y."/>
            <person name="Zwiers L.-H."/>
            <person name="Turgeon B."/>
            <person name="Goodwin S."/>
            <person name="Spatafora J."/>
            <person name="Crous P."/>
            <person name="Grigoriev I."/>
        </authorList>
    </citation>
    <scope>NUCLEOTIDE SEQUENCE</scope>
    <source>
        <strain evidence="3">CBS 121739</strain>
    </source>
</reference>
<accession>A0A6A6WHD6</accession>
<dbReference type="GeneID" id="54486217"/>
<evidence type="ECO:0000313" key="4">
    <source>
        <dbReference type="Proteomes" id="UP000799437"/>
    </source>
</evidence>
<evidence type="ECO:0000259" key="2">
    <source>
        <dbReference type="Pfam" id="PF17648"/>
    </source>
</evidence>
<dbReference type="AlphaFoldDB" id="A0A6A6WHD6"/>
<sequence>MDFDTHDPNSFSIEASSTPLLTLLKSLLLLTLIPPMYIIVNDYTAFTSLGPGGTPSTPYGYLKIRFLSLFALRDPYAPAFVHPHFTPGVLSALPKRGAPRPRVAGIAPHRQTTQRITPGMYALFSDVLKSLAKDPANHLVQGTSCFEKHGTGLFSLAPIVRTCRGEVCHLHPSDGSMHLSLHPADAKIVLEAGWGERHPLAQGGWMRRFVPREFMMVYAPREEEDVRVLVEIVSAAAWWVSGRKIGGRDDENGRGENRNRLTERPANV</sequence>
<organism evidence="3 4">
    <name type="scientific">Pseudovirgaria hyperparasitica</name>
    <dbReference type="NCBI Taxonomy" id="470096"/>
    <lineage>
        <taxon>Eukaryota</taxon>
        <taxon>Fungi</taxon>
        <taxon>Dikarya</taxon>
        <taxon>Ascomycota</taxon>
        <taxon>Pezizomycotina</taxon>
        <taxon>Dothideomycetes</taxon>
        <taxon>Dothideomycetes incertae sedis</taxon>
        <taxon>Acrospermales</taxon>
        <taxon>Acrospermaceae</taxon>
        <taxon>Pseudovirgaria</taxon>
    </lineage>
</organism>
<evidence type="ECO:0000313" key="3">
    <source>
        <dbReference type="EMBL" id="KAF2761505.1"/>
    </source>
</evidence>
<dbReference type="OrthoDB" id="9987011at2759"/>
<dbReference type="InterPro" id="IPR040841">
    <property type="entry name" value="Luciferase_dom"/>
</dbReference>
<evidence type="ECO:0000256" key="1">
    <source>
        <dbReference type="SAM" id="MobiDB-lite"/>
    </source>
</evidence>
<feature type="region of interest" description="Disordered" evidence="1">
    <location>
        <begin position="248"/>
        <end position="268"/>
    </location>
</feature>
<dbReference type="PANTHER" id="PTHR38695">
    <property type="entry name" value="AMINO ACID PERMEASE_ SLC12A DOMAIN-CONTAINING PROTEIN"/>
    <property type="match status" value="1"/>
</dbReference>
<gene>
    <name evidence="3" type="ORF">EJ05DRAFT_482382</name>
</gene>
<keyword evidence="4" id="KW-1185">Reference proteome</keyword>
<name>A0A6A6WHD6_9PEZI</name>